<dbReference type="OrthoDB" id="1895382at2759"/>
<dbReference type="PANTHER" id="PTHR28617:SF1">
    <property type="entry name" value="CILIA- AND FLAGELLA-ASSOCIATED PROTEIN 77"/>
    <property type="match status" value="1"/>
</dbReference>
<evidence type="ECO:0000313" key="1">
    <source>
        <dbReference type="EMBL" id="KAH7441512.1"/>
    </source>
</evidence>
<dbReference type="InterPro" id="IPR029147">
    <property type="entry name" value="CFAP77"/>
</dbReference>
<comment type="caution">
    <text evidence="1">The sequence shown here is derived from an EMBL/GenBank/DDBJ whole genome shotgun (WGS) entry which is preliminary data.</text>
</comment>
<accession>A0A8T2V283</accession>
<reference evidence="1" key="1">
    <citation type="submission" date="2021-08" db="EMBL/GenBank/DDBJ databases">
        <title>WGS assembly of Ceratopteris richardii.</title>
        <authorList>
            <person name="Marchant D.B."/>
            <person name="Chen G."/>
            <person name="Jenkins J."/>
            <person name="Shu S."/>
            <person name="Leebens-Mack J."/>
            <person name="Grimwood J."/>
            <person name="Schmutz J."/>
            <person name="Soltis P."/>
            <person name="Soltis D."/>
            <person name="Chen Z.-H."/>
        </authorList>
    </citation>
    <scope>NUCLEOTIDE SEQUENCE</scope>
    <source>
        <strain evidence="1">Whitten #5841</strain>
        <tissue evidence="1">Leaf</tissue>
    </source>
</reference>
<dbReference type="Proteomes" id="UP000825935">
    <property type="component" value="Chromosome 3"/>
</dbReference>
<name>A0A8T2V283_CERRI</name>
<dbReference type="EMBL" id="CM035408">
    <property type="protein sequence ID" value="KAH7441512.1"/>
    <property type="molecule type" value="Genomic_DNA"/>
</dbReference>
<dbReference type="Pfam" id="PF14825">
    <property type="entry name" value="CFAP77"/>
    <property type="match status" value="1"/>
</dbReference>
<sequence length="255" mass="29913">MASPGNVVYAENDRPRMGAVRKTFQKNVLLVKPKLGTTRKVTTNIPDEEWIYGICNEFDEEGVREVLVHKENVPDLEKKRGPDILSMNKLAAIRHVSRACQQRPFRKKHLIRLHISRRVGKSPSAKLPSEIDPNYIYGRPGEQDEEMWKVMQHGYGDEWIRMNMEHQHRFPKPFKTKKPSSCKDLFWTTKVKAIYYKNCPAYNEQPQKVPFKISRFKNVPKRIDNYNPIPLKRDKELVSSMDSKDEKRSYTRASL</sequence>
<organism evidence="1 2">
    <name type="scientific">Ceratopteris richardii</name>
    <name type="common">Triangle waterfern</name>
    <dbReference type="NCBI Taxonomy" id="49495"/>
    <lineage>
        <taxon>Eukaryota</taxon>
        <taxon>Viridiplantae</taxon>
        <taxon>Streptophyta</taxon>
        <taxon>Embryophyta</taxon>
        <taxon>Tracheophyta</taxon>
        <taxon>Polypodiopsida</taxon>
        <taxon>Polypodiidae</taxon>
        <taxon>Polypodiales</taxon>
        <taxon>Pteridineae</taxon>
        <taxon>Pteridaceae</taxon>
        <taxon>Parkerioideae</taxon>
        <taxon>Ceratopteris</taxon>
    </lineage>
</organism>
<keyword evidence="2" id="KW-1185">Reference proteome</keyword>
<proteinExistence type="predicted"/>
<dbReference type="PANTHER" id="PTHR28617">
    <property type="entry name" value="CILIA- AND FLAGELLA-ASSOCIATED PROTEIN 77"/>
    <property type="match status" value="1"/>
</dbReference>
<evidence type="ECO:0000313" key="2">
    <source>
        <dbReference type="Proteomes" id="UP000825935"/>
    </source>
</evidence>
<protein>
    <submittedName>
        <fullName evidence="1">Uncharacterized protein</fullName>
    </submittedName>
</protein>
<dbReference type="AlphaFoldDB" id="A0A8T2V283"/>
<gene>
    <name evidence="1" type="ORF">KP509_03G041200</name>
</gene>
<dbReference type="OMA" id="HYYKREF"/>